<dbReference type="InterPro" id="IPR036953">
    <property type="entry name" value="GreA/GreB_C_sf"/>
</dbReference>
<comment type="caution">
    <text evidence="2">The sequence shown here is derived from an EMBL/GenBank/DDBJ whole genome shotgun (WGS) entry which is preliminary data.</text>
</comment>
<evidence type="ECO:0000313" key="2">
    <source>
        <dbReference type="EMBL" id="MDF1586136.1"/>
    </source>
</evidence>
<dbReference type="Gene3D" id="3.10.50.30">
    <property type="entry name" value="Transcription elongation factor, GreA/GreB, C-terminal domain"/>
    <property type="match status" value="1"/>
</dbReference>
<dbReference type="GO" id="GO:0032784">
    <property type="term" value="P:regulation of DNA-templated transcription elongation"/>
    <property type="evidence" value="ECO:0007669"/>
    <property type="project" value="InterPro"/>
</dbReference>
<feature type="domain" description="Regulator of nucleoside diphosphate kinase N-terminal" evidence="1">
    <location>
        <begin position="40"/>
        <end position="79"/>
    </location>
</feature>
<keyword evidence="3" id="KW-1185">Reference proteome</keyword>
<dbReference type="Proteomes" id="UP001301140">
    <property type="component" value="Unassembled WGS sequence"/>
</dbReference>
<dbReference type="Pfam" id="PF14760">
    <property type="entry name" value="Rnk_N"/>
    <property type="match status" value="1"/>
</dbReference>
<dbReference type="RefSeq" id="WP_327788552.1">
    <property type="nucleotide sequence ID" value="NZ_JARGEQ010000073.1"/>
</dbReference>
<organism evidence="2 3">
    <name type="scientific">Marinimicrococcus flavescens</name>
    <dbReference type="NCBI Taxonomy" id="3031815"/>
    <lineage>
        <taxon>Bacteria</taxon>
        <taxon>Pseudomonadati</taxon>
        <taxon>Pseudomonadota</taxon>
        <taxon>Alphaproteobacteria</taxon>
        <taxon>Geminicoccales</taxon>
        <taxon>Geminicoccaceae</taxon>
        <taxon>Marinimicrococcus</taxon>
    </lineage>
</organism>
<accession>A0AAP3V054</accession>
<name>A0AAP3V054_9PROT</name>
<sequence length="181" mass="19587">MVALSLIRSVLHESSELDAARPAALATVLPHQRAQDDLLPPIYVTETDYERLRGLADRRGGRGTPVTRFLAAELDRAHVCAPEAIPGDAVTMGSQVVFRISTAEEERATVLAYPLPYLPSREHLSILTPLGVALLGLRPACRMPFMSPEGIPGIVQVEQVPFQPEAWQRGDGAEAPAFESG</sequence>
<evidence type="ECO:0000259" key="1">
    <source>
        <dbReference type="Pfam" id="PF14760"/>
    </source>
</evidence>
<dbReference type="GO" id="GO:0003677">
    <property type="term" value="F:DNA binding"/>
    <property type="evidence" value="ECO:0007669"/>
    <property type="project" value="InterPro"/>
</dbReference>
<gene>
    <name evidence="2" type="ORF">PZ740_07040</name>
</gene>
<dbReference type="EMBL" id="JARGEQ010000073">
    <property type="protein sequence ID" value="MDF1586136.1"/>
    <property type="molecule type" value="Genomic_DNA"/>
</dbReference>
<evidence type="ECO:0000313" key="3">
    <source>
        <dbReference type="Proteomes" id="UP001301140"/>
    </source>
</evidence>
<reference evidence="2 3" key="1">
    <citation type="submission" date="2023-03" db="EMBL/GenBank/DDBJ databases">
        <title>YIM 152171 draft genome.</title>
        <authorList>
            <person name="Yang Z."/>
        </authorList>
    </citation>
    <scope>NUCLEOTIDE SEQUENCE [LARGE SCALE GENOMIC DNA]</scope>
    <source>
        <strain evidence="2 3">YIM 152171</strain>
    </source>
</reference>
<dbReference type="InterPro" id="IPR029462">
    <property type="entry name" value="Rnk_N"/>
</dbReference>
<proteinExistence type="predicted"/>
<protein>
    <recommendedName>
        <fullName evidence="1">Regulator of nucleoside diphosphate kinase N-terminal domain-containing protein</fullName>
    </recommendedName>
</protein>
<dbReference type="AlphaFoldDB" id="A0AAP3V054"/>
<dbReference type="Gene3D" id="1.10.286.20">
    <property type="match status" value="1"/>
</dbReference>
<dbReference type="SUPFAM" id="SSF54534">
    <property type="entry name" value="FKBP-like"/>
    <property type="match status" value="1"/>
</dbReference>